<feature type="region of interest" description="Disordered" evidence="1">
    <location>
        <begin position="1"/>
        <end position="55"/>
    </location>
</feature>
<evidence type="ECO:0000256" key="1">
    <source>
        <dbReference type="SAM" id="MobiDB-lite"/>
    </source>
</evidence>
<evidence type="ECO:0000313" key="3">
    <source>
        <dbReference type="Proteomes" id="UP000243052"/>
    </source>
</evidence>
<reference evidence="2 3" key="1">
    <citation type="submission" date="2016-01" db="EMBL/GenBank/DDBJ databases">
        <title>Genome sequence of the yeast Holleya sinecauda.</title>
        <authorList>
            <person name="Dietrich F.S."/>
        </authorList>
    </citation>
    <scope>NUCLEOTIDE SEQUENCE [LARGE SCALE GENOMIC DNA]</scope>
    <source>
        <strain evidence="2 3">ATCC 58844</strain>
    </source>
</reference>
<dbReference type="OrthoDB" id="21292at2759"/>
<dbReference type="Gene3D" id="1.20.120.900">
    <property type="entry name" value="Pex19, mPTS binding domain"/>
    <property type="match status" value="1"/>
</dbReference>
<name>A0A120K1Z2_9SACH</name>
<evidence type="ECO:0000313" key="2">
    <source>
        <dbReference type="EMBL" id="AMD19923.1"/>
    </source>
</evidence>
<dbReference type="AlphaFoldDB" id="A0A120K1Z2"/>
<dbReference type="GO" id="GO:0045046">
    <property type="term" value="P:protein import into peroxisome membrane"/>
    <property type="evidence" value="ECO:0007669"/>
    <property type="project" value="TreeGrafter"/>
</dbReference>
<protein>
    <submittedName>
        <fullName evidence="2">HCL228Wp</fullName>
    </submittedName>
</protein>
<feature type="region of interest" description="Disordered" evidence="1">
    <location>
        <begin position="68"/>
        <end position="116"/>
    </location>
</feature>
<sequence length="303" mass="33796">MSDQGDDYDDFDDYLEDPSKLDSETSQGADEIGDNSNNNGKSSNKTVNENPEMAGIINELQSDFQALLKTDNGSNEQDSEKFNNLLGTLGAAASSPQIPEPKGPSASSGKYPPHGKFRDIVSNTLDRLKEGSAKIDSKIQEEKQSQNPDAILSQLLEQLGDGSVGDESSMDSTIATILNQMSSKEVMYQPMKEMQHEFTAWMAENGDREEHKENLKNYQQQLSTVNKIVSIYERDDYTNEKYRTEITDLIDTLEQLGDSPINKGFNSTEVNKELDNLAKLMEVEGDENMAHLDKELEDTCKQQ</sequence>
<dbReference type="PANTHER" id="PTHR12774">
    <property type="entry name" value="PEROXISOMAL BIOGENESIS FACTOR 19"/>
    <property type="match status" value="1"/>
</dbReference>
<feature type="compositionally biased region" description="Acidic residues" evidence="1">
    <location>
        <begin position="1"/>
        <end position="16"/>
    </location>
</feature>
<dbReference type="Pfam" id="PF04614">
    <property type="entry name" value="Pex19"/>
    <property type="match status" value="1"/>
</dbReference>
<dbReference type="Proteomes" id="UP000243052">
    <property type="component" value="Chromosome iii"/>
</dbReference>
<dbReference type="EMBL" id="CP014243">
    <property type="protein sequence ID" value="AMD19923.1"/>
    <property type="molecule type" value="Genomic_DNA"/>
</dbReference>
<dbReference type="RefSeq" id="XP_017986919.1">
    <property type="nucleotide sequence ID" value="XM_018131193.1"/>
</dbReference>
<proteinExistence type="predicted"/>
<dbReference type="GeneID" id="28723150"/>
<dbReference type="STRING" id="45286.A0A120K1Z2"/>
<organism evidence="2 3">
    <name type="scientific">Eremothecium sinecaudum</name>
    <dbReference type="NCBI Taxonomy" id="45286"/>
    <lineage>
        <taxon>Eukaryota</taxon>
        <taxon>Fungi</taxon>
        <taxon>Dikarya</taxon>
        <taxon>Ascomycota</taxon>
        <taxon>Saccharomycotina</taxon>
        <taxon>Saccharomycetes</taxon>
        <taxon>Saccharomycetales</taxon>
        <taxon>Saccharomycetaceae</taxon>
        <taxon>Eremothecium</taxon>
    </lineage>
</organism>
<dbReference type="GO" id="GO:0033328">
    <property type="term" value="F:peroxisome membrane targeting sequence binding"/>
    <property type="evidence" value="ECO:0007669"/>
    <property type="project" value="TreeGrafter"/>
</dbReference>
<dbReference type="GO" id="GO:0005778">
    <property type="term" value="C:peroxisomal membrane"/>
    <property type="evidence" value="ECO:0007669"/>
    <property type="project" value="TreeGrafter"/>
</dbReference>
<feature type="compositionally biased region" description="Low complexity" evidence="1">
    <location>
        <begin position="35"/>
        <end position="45"/>
    </location>
</feature>
<dbReference type="PANTHER" id="PTHR12774:SF2">
    <property type="entry name" value="PEROXISOMAL BIOGENESIS FACTOR 19"/>
    <property type="match status" value="1"/>
</dbReference>
<keyword evidence="3" id="KW-1185">Reference proteome</keyword>
<gene>
    <name evidence="2" type="ORF">AW171_hschr31786</name>
</gene>
<dbReference type="InterPro" id="IPR006708">
    <property type="entry name" value="Pex19"/>
</dbReference>
<dbReference type="InterPro" id="IPR038322">
    <property type="entry name" value="Pex19_C_sf"/>
</dbReference>
<accession>A0A120K1Z2</accession>